<comment type="caution">
    <text evidence="10">The sequence shown here is derived from an EMBL/GenBank/DDBJ whole genome shotgun (WGS) entry which is preliminary data.</text>
</comment>
<dbReference type="AlphaFoldDB" id="A0A7X2MMI7"/>
<evidence type="ECO:0000256" key="6">
    <source>
        <dbReference type="ARBA" id="ARBA00023136"/>
    </source>
</evidence>
<proteinExistence type="predicted"/>
<protein>
    <submittedName>
        <fullName evidence="10">TRAP transporter large permease subunit</fullName>
    </submittedName>
</protein>
<dbReference type="GO" id="GO:0022857">
    <property type="term" value="F:transmembrane transporter activity"/>
    <property type="evidence" value="ECO:0007669"/>
    <property type="project" value="UniProtKB-UniRule"/>
</dbReference>
<keyword evidence="6 8" id="KW-0472">Membrane</keyword>
<dbReference type="GO" id="GO:0005886">
    <property type="term" value="C:plasma membrane"/>
    <property type="evidence" value="ECO:0007669"/>
    <property type="project" value="UniProtKB-SubCell"/>
</dbReference>
<evidence type="ECO:0000256" key="4">
    <source>
        <dbReference type="ARBA" id="ARBA00022692"/>
    </source>
</evidence>
<sequence length="108" mass="11626">NILLLVVGTLTDMAPLILILTPVLLPVATALGVDPVHFGMIMLTNLGIGLITPPVGTVLFVASAVSKQKIEQVVRAMLPFYGMLFIVLMLITYIPAISLWLPRLMGVM</sequence>
<evidence type="ECO:0000256" key="7">
    <source>
        <dbReference type="RuleBase" id="RU369079"/>
    </source>
</evidence>
<dbReference type="EMBL" id="WKLC01000518">
    <property type="protein sequence ID" value="MSE15950.1"/>
    <property type="molecule type" value="Genomic_DNA"/>
</dbReference>
<evidence type="ECO:0000256" key="1">
    <source>
        <dbReference type="ARBA" id="ARBA00004429"/>
    </source>
</evidence>
<feature type="non-terminal residue" evidence="10">
    <location>
        <position position="1"/>
    </location>
</feature>
<evidence type="ECO:0000256" key="5">
    <source>
        <dbReference type="ARBA" id="ARBA00022989"/>
    </source>
</evidence>
<name>A0A7X2MMI7_ENTAG</name>
<keyword evidence="5 8" id="KW-1133">Transmembrane helix</keyword>
<dbReference type="InterPro" id="IPR010656">
    <property type="entry name" value="DctM"/>
</dbReference>
<keyword evidence="3 7" id="KW-0997">Cell inner membrane</keyword>
<evidence type="ECO:0000256" key="2">
    <source>
        <dbReference type="ARBA" id="ARBA00022475"/>
    </source>
</evidence>
<evidence type="ECO:0000256" key="3">
    <source>
        <dbReference type="ARBA" id="ARBA00022519"/>
    </source>
</evidence>
<evidence type="ECO:0000256" key="8">
    <source>
        <dbReference type="SAM" id="Phobius"/>
    </source>
</evidence>
<comment type="subcellular location">
    <subcellularLocation>
        <location evidence="1 7">Cell inner membrane</location>
        <topology evidence="1 7">Multi-pass membrane protein</topology>
    </subcellularLocation>
</comment>
<feature type="domain" description="TRAP C4-dicarboxylate transport system permease DctM subunit" evidence="9">
    <location>
        <begin position="1"/>
        <end position="97"/>
    </location>
</feature>
<keyword evidence="4 8" id="KW-0812">Transmembrane</keyword>
<dbReference type="PANTHER" id="PTHR33362">
    <property type="entry name" value="SIALIC ACID TRAP TRANSPORTER PERMEASE PROTEIN SIAT-RELATED"/>
    <property type="match status" value="1"/>
</dbReference>
<dbReference type="Proteomes" id="UP000461948">
    <property type="component" value="Unassembled WGS sequence"/>
</dbReference>
<dbReference type="PANTHER" id="PTHR33362:SF2">
    <property type="entry name" value="TRAP TRANSPORTER LARGE PERMEASE PROTEIN"/>
    <property type="match status" value="1"/>
</dbReference>
<gene>
    <name evidence="10" type="ORF">GKC49_12755</name>
</gene>
<organism evidence="10 11">
    <name type="scientific">Enterobacter agglomerans</name>
    <name type="common">Erwinia herbicola</name>
    <name type="synonym">Pantoea agglomerans</name>
    <dbReference type="NCBI Taxonomy" id="549"/>
    <lineage>
        <taxon>Bacteria</taxon>
        <taxon>Pseudomonadati</taxon>
        <taxon>Pseudomonadota</taxon>
        <taxon>Gammaproteobacteria</taxon>
        <taxon>Enterobacterales</taxon>
        <taxon>Erwiniaceae</taxon>
        <taxon>Pantoea</taxon>
        <taxon>Pantoea agglomerans group</taxon>
    </lineage>
</organism>
<keyword evidence="7" id="KW-0813">Transport</keyword>
<reference evidence="10 11" key="1">
    <citation type="submission" date="2019-11" db="EMBL/GenBank/DDBJ databases">
        <title>Draft Genome Sequence of Plant Growth-Promoting Rhizosphere-Associated Bacteria.</title>
        <authorList>
            <person name="Vasilyev I.Y."/>
            <person name="Radchenko V."/>
            <person name="Ilnitskaya E.V."/>
        </authorList>
    </citation>
    <scope>NUCLEOTIDE SEQUENCE [LARGE SCALE GENOMIC DNA]</scope>
    <source>
        <strain evidence="10 11">VRA_MhP_f</strain>
    </source>
</reference>
<feature type="transmembrane region" description="Helical" evidence="8">
    <location>
        <begin position="45"/>
        <end position="66"/>
    </location>
</feature>
<feature type="transmembrane region" description="Helical" evidence="8">
    <location>
        <begin position="78"/>
        <end position="101"/>
    </location>
</feature>
<evidence type="ECO:0000259" key="9">
    <source>
        <dbReference type="Pfam" id="PF06808"/>
    </source>
</evidence>
<accession>A0A7X2MMI7</accession>
<evidence type="ECO:0000313" key="11">
    <source>
        <dbReference type="Proteomes" id="UP000461948"/>
    </source>
</evidence>
<comment type="function">
    <text evidence="7">Part of the tripartite ATP-independent periplasmic (TRAP) transport system.</text>
</comment>
<dbReference type="Pfam" id="PF06808">
    <property type="entry name" value="DctM"/>
    <property type="match status" value="1"/>
</dbReference>
<feature type="transmembrane region" description="Helical" evidence="8">
    <location>
        <begin position="13"/>
        <end position="33"/>
    </location>
</feature>
<evidence type="ECO:0000313" key="10">
    <source>
        <dbReference type="EMBL" id="MSE15950.1"/>
    </source>
</evidence>
<dbReference type="InterPro" id="IPR004681">
    <property type="entry name" value="TRAP_DctM"/>
</dbReference>
<keyword evidence="2" id="KW-1003">Cell membrane</keyword>